<keyword evidence="4" id="KW-1185">Reference proteome</keyword>
<dbReference type="Proteomes" id="UP000237000">
    <property type="component" value="Unassembled WGS sequence"/>
</dbReference>
<dbReference type="Pfam" id="PF04525">
    <property type="entry name" value="LOR"/>
    <property type="match status" value="1"/>
</dbReference>
<evidence type="ECO:0000256" key="2">
    <source>
        <dbReference type="SAM" id="MobiDB-lite"/>
    </source>
</evidence>
<accession>A0A2P5FIZ1</accession>
<dbReference type="Gene3D" id="2.40.160.200">
    <property type="entry name" value="LURP1-related"/>
    <property type="match status" value="1"/>
</dbReference>
<dbReference type="InterPro" id="IPR025659">
    <property type="entry name" value="Tubby-like_C"/>
</dbReference>
<dbReference type="InterPro" id="IPR038595">
    <property type="entry name" value="LOR_sf"/>
</dbReference>
<evidence type="ECO:0000313" key="4">
    <source>
        <dbReference type="Proteomes" id="UP000237000"/>
    </source>
</evidence>
<sequence>MKTFLSLKSLSRTVHDDQEQHHQDSHRDHDQDHNKQQQQQQYDNQTDVVRASSTSLTVWRKSLLISCNGFTVIDSNGDLIYRVDNYIGRPEEITLMDSSGKSVLTMHRRTKLGLVDSWFVYEGEVGNNNCHNKTIINRSSSSRPKRPIFSIRKNVNLLINGYKSHVLAYVFRDSSSEKRSRAYVIEGSYTHRSCKVLDDWSKRVVAEIRRKEETVGGVSFGVEVFQLIVQPGFEPSFAMGFVLLLDQMFS</sequence>
<dbReference type="PANTHER" id="PTHR31087">
    <property type="match status" value="1"/>
</dbReference>
<dbReference type="InterPro" id="IPR007612">
    <property type="entry name" value="LOR"/>
</dbReference>
<protein>
    <submittedName>
        <fullName evidence="3">LURP1-related protein domain containing protein</fullName>
    </submittedName>
</protein>
<dbReference type="SUPFAM" id="SSF54518">
    <property type="entry name" value="Tubby C-terminal domain-like"/>
    <property type="match status" value="1"/>
</dbReference>
<dbReference type="STRING" id="63057.A0A2P5FIZ1"/>
<dbReference type="EMBL" id="JXTC01000029">
    <property type="protein sequence ID" value="PON97760.1"/>
    <property type="molecule type" value="Genomic_DNA"/>
</dbReference>
<dbReference type="AlphaFoldDB" id="A0A2P5FIZ1"/>
<dbReference type="PANTHER" id="PTHR31087:SF14">
    <property type="entry name" value="PROTEIN LURP-ONE-RELATED 17"/>
    <property type="match status" value="1"/>
</dbReference>
<name>A0A2P5FIZ1_TREOI</name>
<dbReference type="InParanoid" id="A0A2P5FIZ1"/>
<proteinExistence type="inferred from homology"/>
<dbReference type="OrthoDB" id="1876238at2759"/>
<feature type="compositionally biased region" description="Low complexity" evidence="2">
    <location>
        <begin position="36"/>
        <end position="47"/>
    </location>
</feature>
<organism evidence="3 4">
    <name type="scientific">Trema orientale</name>
    <name type="common">Charcoal tree</name>
    <name type="synonym">Celtis orientalis</name>
    <dbReference type="NCBI Taxonomy" id="63057"/>
    <lineage>
        <taxon>Eukaryota</taxon>
        <taxon>Viridiplantae</taxon>
        <taxon>Streptophyta</taxon>
        <taxon>Embryophyta</taxon>
        <taxon>Tracheophyta</taxon>
        <taxon>Spermatophyta</taxon>
        <taxon>Magnoliopsida</taxon>
        <taxon>eudicotyledons</taxon>
        <taxon>Gunneridae</taxon>
        <taxon>Pentapetalae</taxon>
        <taxon>rosids</taxon>
        <taxon>fabids</taxon>
        <taxon>Rosales</taxon>
        <taxon>Cannabaceae</taxon>
        <taxon>Trema</taxon>
    </lineage>
</organism>
<gene>
    <name evidence="3" type="ORF">TorRG33x02_063500</name>
</gene>
<feature type="compositionally biased region" description="Basic and acidic residues" evidence="2">
    <location>
        <begin position="13"/>
        <end position="35"/>
    </location>
</feature>
<comment type="similarity">
    <text evidence="1">Belongs to the LOR family.</text>
</comment>
<comment type="caution">
    <text evidence="3">The sequence shown here is derived from an EMBL/GenBank/DDBJ whole genome shotgun (WGS) entry which is preliminary data.</text>
</comment>
<evidence type="ECO:0000313" key="3">
    <source>
        <dbReference type="EMBL" id="PON97760.1"/>
    </source>
</evidence>
<evidence type="ECO:0000256" key="1">
    <source>
        <dbReference type="ARBA" id="ARBA00005437"/>
    </source>
</evidence>
<reference evidence="4" key="1">
    <citation type="submission" date="2016-06" db="EMBL/GenBank/DDBJ databases">
        <title>Parallel loss of symbiosis genes in relatives of nitrogen-fixing non-legume Parasponia.</title>
        <authorList>
            <person name="Van Velzen R."/>
            <person name="Holmer R."/>
            <person name="Bu F."/>
            <person name="Rutten L."/>
            <person name="Van Zeijl A."/>
            <person name="Liu W."/>
            <person name="Santuari L."/>
            <person name="Cao Q."/>
            <person name="Sharma T."/>
            <person name="Shen D."/>
            <person name="Roswanjaya Y."/>
            <person name="Wardhani T."/>
            <person name="Kalhor M.S."/>
            <person name="Jansen J."/>
            <person name="Van den Hoogen J."/>
            <person name="Gungor B."/>
            <person name="Hartog M."/>
            <person name="Hontelez J."/>
            <person name="Verver J."/>
            <person name="Yang W.-C."/>
            <person name="Schijlen E."/>
            <person name="Repin R."/>
            <person name="Schilthuizen M."/>
            <person name="Schranz E."/>
            <person name="Heidstra R."/>
            <person name="Miyata K."/>
            <person name="Fedorova E."/>
            <person name="Kohlen W."/>
            <person name="Bisseling T."/>
            <person name="Smit S."/>
            <person name="Geurts R."/>
        </authorList>
    </citation>
    <scope>NUCLEOTIDE SEQUENCE [LARGE SCALE GENOMIC DNA]</scope>
    <source>
        <strain evidence="4">cv. RG33-2</strain>
    </source>
</reference>
<feature type="region of interest" description="Disordered" evidence="2">
    <location>
        <begin position="12"/>
        <end position="47"/>
    </location>
</feature>